<feature type="domain" description="RanBP2-type" evidence="7">
    <location>
        <begin position="312"/>
        <end position="342"/>
    </location>
</feature>
<feature type="region of interest" description="Disordered" evidence="5">
    <location>
        <begin position="562"/>
        <end position="659"/>
    </location>
</feature>
<dbReference type="SUPFAM" id="SSF90209">
    <property type="entry name" value="Ran binding protein zinc finger-like"/>
    <property type="match status" value="1"/>
</dbReference>
<feature type="region of interest" description="Disordered" evidence="5">
    <location>
        <begin position="371"/>
        <end position="458"/>
    </location>
</feature>
<evidence type="ECO:0000256" key="5">
    <source>
        <dbReference type="SAM" id="MobiDB-lite"/>
    </source>
</evidence>
<dbReference type="PANTHER" id="PTHR23111:SF30">
    <property type="entry name" value="ZINC FINGER PROTEIN VAR3, CHLOROPLASTIC"/>
    <property type="match status" value="1"/>
</dbReference>
<dbReference type="STRING" id="1088818.A0A2I0A6K7"/>
<feature type="compositionally biased region" description="Basic and acidic residues" evidence="5">
    <location>
        <begin position="589"/>
        <end position="600"/>
    </location>
</feature>
<feature type="compositionally biased region" description="Polar residues" evidence="5">
    <location>
        <begin position="403"/>
        <end position="421"/>
    </location>
</feature>
<gene>
    <name evidence="8" type="primary">VAR3</name>
    <name evidence="8" type="ORF">AXF42_Ash010620</name>
</gene>
<dbReference type="Pfam" id="PF00641">
    <property type="entry name" value="Zn_ribbon_RanBP"/>
    <property type="match status" value="2"/>
</dbReference>
<feature type="compositionally biased region" description="Polar residues" evidence="5">
    <location>
        <begin position="611"/>
        <end position="635"/>
    </location>
</feature>
<dbReference type="EMBL" id="KZ452014">
    <property type="protein sequence ID" value="PKA51180.1"/>
    <property type="molecule type" value="Genomic_DNA"/>
</dbReference>
<evidence type="ECO:0000256" key="6">
    <source>
        <dbReference type="SAM" id="SignalP"/>
    </source>
</evidence>
<evidence type="ECO:0000259" key="7">
    <source>
        <dbReference type="PROSITE" id="PS50199"/>
    </source>
</evidence>
<keyword evidence="8" id="KW-0548">Nucleotidyltransferase</keyword>
<dbReference type="GO" id="GO:0005737">
    <property type="term" value="C:cytoplasm"/>
    <property type="evidence" value="ECO:0007669"/>
    <property type="project" value="TreeGrafter"/>
</dbReference>
<dbReference type="InterPro" id="IPR036443">
    <property type="entry name" value="Znf_RanBP2_sf"/>
</dbReference>
<feature type="compositionally biased region" description="Basic and acidic residues" evidence="5">
    <location>
        <begin position="650"/>
        <end position="659"/>
    </location>
</feature>
<evidence type="ECO:0000256" key="1">
    <source>
        <dbReference type="ARBA" id="ARBA00022723"/>
    </source>
</evidence>
<evidence type="ECO:0000256" key="2">
    <source>
        <dbReference type="ARBA" id="ARBA00022771"/>
    </source>
</evidence>
<feature type="region of interest" description="Disordered" evidence="5">
    <location>
        <begin position="493"/>
        <end position="513"/>
    </location>
</feature>
<evidence type="ECO:0000313" key="8">
    <source>
        <dbReference type="EMBL" id="PKA51180.1"/>
    </source>
</evidence>
<feature type="compositionally biased region" description="Low complexity" evidence="5">
    <location>
        <begin position="379"/>
        <end position="393"/>
    </location>
</feature>
<feature type="domain" description="RanBP2-type" evidence="7">
    <location>
        <begin position="280"/>
        <end position="309"/>
    </location>
</feature>
<feature type="signal peptide" evidence="6">
    <location>
        <begin position="1"/>
        <end position="23"/>
    </location>
</feature>
<feature type="region of interest" description="Disordered" evidence="5">
    <location>
        <begin position="257"/>
        <end position="276"/>
    </location>
</feature>
<keyword evidence="8" id="KW-0808">Transferase</keyword>
<dbReference type="GO" id="GO:0003887">
    <property type="term" value="F:DNA-directed DNA polymerase activity"/>
    <property type="evidence" value="ECO:0007669"/>
    <property type="project" value="UniProtKB-EC"/>
</dbReference>
<keyword evidence="9" id="KW-1185">Reference proteome</keyword>
<keyword evidence="3" id="KW-0862">Zinc</keyword>
<accession>A0A2I0A6K7</accession>
<dbReference type="GO" id="GO:0008270">
    <property type="term" value="F:zinc ion binding"/>
    <property type="evidence" value="ECO:0007669"/>
    <property type="project" value="UniProtKB-KW"/>
</dbReference>
<dbReference type="GO" id="GO:0003729">
    <property type="term" value="F:mRNA binding"/>
    <property type="evidence" value="ECO:0007669"/>
    <property type="project" value="TreeGrafter"/>
</dbReference>
<keyword evidence="2 4" id="KW-0863">Zinc-finger</keyword>
<dbReference type="OrthoDB" id="448399at2759"/>
<dbReference type="SMART" id="SM00547">
    <property type="entry name" value="ZnF_RBZ"/>
    <property type="match status" value="2"/>
</dbReference>
<dbReference type="Proteomes" id="UP000236161">
    <property type="component" value="Unassembled WGS sequence"/>
</dbReference>
<dbReference type="InterPro" id="IPR001876">
    <property type="entry name" value="Znf_RanBP2"/>
</dbReference>
<keyword evidence="6" id="KW-0732">Signal</keyword>
<dbReference type="PROSITE" id="PS50199">
    <property type="entry name" value="ZF_RANBP2_2"/>
    <property type="match status" value="2"/>
</dbReference>
<proteinExistence type="predicted"/>
<dbReference type="Gene3D" id="4.10.1060.10">
    <property type="entry name" value="Zinc finger, RanBP2-type"/>
    <property type="match status" value="2"/>
</dbReference>
<evidence type="ECO:0000256" key="4">
    <source>
        <dbReference type="PROSITE-ProRule" id="PRU00322"/>
    </source>
</evidence>
<name>A0A2I0A6K7_9ASPA</name>
<dbReference type="PROSITE" id="PS01358">
    <property type="entry name" value="ZF_RANBP2_1"/>
    <property type="match status" value="2"/>
</dbReference>
<dbReference type="EC" id="2.7.7.7" evidence="8"/>
<protein>
    <submittedName>
        <fullName evidence="8">Zinc finger protein VAR3, chloroplastic</fullName>
        <ecNumber evidence="8">2.7.7.7</ecNumber>
    </submittedName>
</protein>
<sequence length="737" mass="81990">MPAGFKLLMLLSTPFPLRPSAAALRFARHTRQPLAAFSSSAACNGRLLSTVSDSKLGFSIRPAEQVHVQAVAREGCGETMTSTSALKDLDSWPEWSKLTESLLAKGFTERSGEEDDSFLLEVEPPEEFLKAAEACLGFARKRPDILRLLAKKNVKALVENGSPFLFKNGWKSVNRMKLYLSDSGSSVMESEKAETIDLMRYLLSYVYKHFPAVSENHFKADELVEASVRKLLVELLNLNGTLWKSELTDSTATEFTLAHDQSPGPPEQLSRPPGQSVEMKRGDWICPKCTFMNFARNMNCLECDEARPKRQLTGAEWECPQCNFFNYGRNTSCLRCDCKRPGDPLTRYAPTVGLGGYNRNSNIESQIVSVHGQDSNGVSSTKLDSNSSNSISHTLDRILGRSSMPSNSEPIASGNFSSSEYGQRKKHHEGIPFVPLPSDMFKTTPESKNGMQQSSYDKSDMIDSLLKSSEKPSTRNDGNESSDASALWPNKAAELENVKNPTNAVSDEDFPDIMPMRKGENRFVVSKKKDRSFTSPAYKRRLAMEQANSFNSVPFVPFPPGYFAKKDNESATEATDNVSPSSISSSPLEKVEAMADKQPEQKLGNPYKPDFSNQIGASSAAGTFQQVENQQSFSENRNDGTAGKSLEGSLVKEPDPLDMSEEAKAERWFRRAAQIKDISELSQIPDEDFPEIMPLRKGVNRFVVSKRKTPLERRLTSPQYRRNLPIVSSEPEKDFDK</sequence>
<organism evidence="8 9">
    <name type="scientific">Apostasia shenzhenica</name>
    <dbReference type="NCBI Taxonomy" id="1088818"/>
    <lineage>
        <taxon>Eukaryota</taxon>
        <taxon>Viridiplantae</taxon>
        <taxon>Streptophyta</taxon>
        <taxon>Embryophyta</taxon>
        <taxon>Tracheophyta</taxon>
        <taxon>Spermatophyta</taxon>
        <taxon>Magnoliopsida</taxon>
        <taxon>Liliopsida</taxon>
        <taxon>Asparagales</taxon>
        <taxon>Orchidaceae</taxon>
        <taxon>Apostasioideae</taxon>
        <taxon>Apostasia</taxon>
    </lineage>
</organism>
<evidence type="ECO:0000256" key="3">
    <source>
        <dbReference type="ARBA" id="ARBA00022833"/>
    </source>
</evidence>
<keyword evidence="1" id="KW-0479">Metal-binding</keyword>
<dbReference type="PANTHER" id="PTHR23111">
    <property type="entry name" value="ZINC FINGER PROTEIN"/>
    <property type="match status" value="1"/>
</dbReference>
<feature type="compositionally biased region" description="Polar residues" evidence="5">
    <location>
        <begin position="444"/>
        <end position="456"/>
    </location>
</feature>
<dbReference type="AlphaFoldDB" id="A0A2I0A6K7"/>
<evidence type="ECO:0000313" key="9">
    <source>
        <dbReference type="Proteomes" id="UP000236161"/>
    </source>
</evidence>
<reference evidence="8 9" key="1">
    <citation type="journal article" date="2017" name="Nature">
        <title>The Apostasia genome and the evolution of orchids.</title>
        <authorList>
            <person name="Zhang G.Q."/>
            <person name="Liu K.W."/>
            <person name="Li Z."/>
            <person name="Lohaus R."/>
            <person name="Hsiao Y.Y."/>
            <person name="Niu S.C."/>
            <person name="Wang J.Y."/>
            <person name="Lin Y.C."/>
            <person name="Xu Q."/>
            <person name="Chen L.J."/>
            <person name="Yoshida K."/>
            <person name="Fujiwara S."/>
            <person name="Wang Z.W."/>
            <person name="Zhang Y.Q."/>
            <person name="Mitsuda N."/>
            <person name="Wang M."/>
            <person name="Liu G.H."/>
            <person name="Pecoraro L."/>
            <person name="Huang H.X."/>
            <person name="Xiao X.J."/>
            <person name="Lin M."/>
            <person name="Wu X.Y."/>
            <person name="Wu W.L."/>
            <person name="Chen Y.Y."/>
            <person name="Chang S.B."/>
            <person name="Sakamoto S."/>
            <person name="Ohme-Takagi M."/>
            <person name="Yagi M."/>
            <person name="Zeng S.J."/>
            <person name="Shen C.Y."/>
            <person name="Yeh C.M."/>
            <person name="Luo Y.B."/>
            <person name="Tsai W.C."/>
            <person name="Van de Peer Y."/>
            <person name="Liu Z.J."/>
        </authorList>
    </citation>
    <scope>NUCLEOTIDE SEQUENCE [LARGE SCALE GENOMIC DNA]</scope>
    <source>
        <strain evidence="9">cv. Shenzhen</strain>
        <tissue evidence="8">Stem</tissue>
    </source>
</reference>
<feature type="chain" id="PRO_5014115130" evidence="6">
    <location>
        <begin position="24"/>
        <end position="737"/>
    </location>
</feature>